<dbReference type="GO" id="GO:0120159">
    <property type="term" value="F:rRNA pseudouridine synthase activity"/>
    <property type="evidence" value="ECO:0007669"/>
    <property type="project" value="UniProtKB-ARBA"/>
</dbReference>
<dbReference type="NCBIfam" id="TIGR00093">
    <property type="entry name" value="pseudouridine synthase"/>
    <property type="match status" value="1"/>
</dbReference>
<dbReference type="SUPFAM" id="SSF55174">
    <property type="entry name" value="Alpha-L RNA-binding motif"/>
    <property type="match status" value="1"/>
</dbReference>
<name>A0A1W1YK45_9HYPH</name>
<feature type="compositionally biased region" description="Basic and acidic residues" evidence="7">
    <location>
        <begin position="424"/>
        <end position="444"/>
    </location>
</feature>
<evidence type="ECO:0000256" key="2">
    <source>
        <dbReference type="ARBA" id="ARBA00008348"/>
    </source>
</evidence>
<proteinExistence type="inferred from homology"/>
<dbReference type="SMART" id="SM00363">
    <property type="entry name" value="S4"/>
    <property type="match status" value="1"/>
</dbReference>
<gene>
    <name evidence="9" type="ORF">SAMN06297251_101398</name>
</gene>
<dbReference type="InterPro" id="IPR002942">
    <property type="entry name" value="S4_RNA-bd"/>
</dbReference>
<dbReference type="PROSITE" id="PS50889">
    <property type="entry name" value="S4"/>
    <property type="match status" value="1"/>
</dbReference>
<dbReference type="InterPro" id="IPR018496">
    <property type="entry name" value="PsdUridine_synth_RsuA/RluB_CS"/>
</dbReference>
<accession>A0A1W1YK45</accession>
<dbReference type="InterPro" id="IPR020103">
    <property type="entry name" value="PsdUridine_synth_cat_dom_sf"/>
</dbReference>
<dbReference type="Gene3D" id="3.10.290.10">
    <property type="entry name" value="RNA-binding S4 domain"/>
    <property type="match status" value="1"/>
</dbReference>
<dbReference type="Pfam" id="PF01479">
    <property type="entry name" value="S4"/>
    <property type="match status" value="1"/>
</dbReference>
<evidence type="ECO:0000313" key="10">
    <source>
        <dbReference type="Proteomes" id="UP000192656"/>
    </source>
</evidence>
<evidence type="ECO:0000256" key="7">
    <source>
        <dbReference type="SAM" id="MobiDB-lite"/>
    </source>
</evidence>
<evidence type="ECO:0000256" key="4">
    <source>
        <dbReference type="ARBA" id="ARBA00023235"/>
    </source>
</evidence>
<dbReference type="PANTHER" id="PTHR47683">
    <property type="entry name" value="PSEUDOURIDINE SYNTHASE FAMILY PROTEIN-RELATED"/>
    <property type="match status" value="1"/>
</dbReference>
<dbReference type="Proteomes" id="UP000192656">
    <property type="component" value="Unassembled WGS sequence"/>
</dbReference>
<dbReference type="Gene3D" id="3.30.70.580">
    <property type="entry name" value="Pseudouridine synthase I, catalytic domain, N-terminal subdomain"/>
    <property type="match status" value="1"/>
</dbReference>
<feature type="compositionally biased region" description="Basic and acidic residues" evidence="7">
    <location>
        <begin position="8"/>
        <end position="19"/>
    </location>
</feature>
<dbReference type="InterPro" id="IPR050343">
    <property type="entry name" value="RsuA_PseudoU_synthase"/>
</dbReference>
<reference evidence="9 10" key="1">
    <citation type="submission" date="2017-04" db="EMBL/GenBank/DDBJ databases">
        <authorList>
            <person name="Afonso C.L."/>
            <person name="Miller P.J."/>
            <person name="Scott M.A."/>
            <person name="Spackman E."/>
            <person name="Goraichik I."/>
            <person name="Dimitrov K.M."/>
            <person name="Suarez D.L."/>
            <person name="Swayne D.E."/>
        </authorList>
    </citation>
    <scope>NUCLEOTIDE SEQUENCE [LARGE SCALE GENOMIC DNA]</scope>
    <source>
        <strain evidence="9 10">CGMCC 1.10972</strain>
    </source>
</reference>
<dbReference type="CDD" id="cd00165">
    <property type="entry name" value="S4"/>
    <property type="match status" value="1"/>
</dbReference>
<comment type="catalytic activity">
    <reaction evidence="1">
        <text>a uridine in RNA = a pseudouridine in RNA</text>
        <dbReference type="Rhea" id="RHEA:48348"/>
        <dbReference type="Rhea" id="RHEA-COMP:12068"/>
        <dbReference type="Rhea" id="RHEA-COMP:12069"/>
        <dbReference type="ChEBI" id="CHEBI:65314"/>
        <dbReference type="ChEBI" id="CHEBI:65315"/>
    </reaction>
</comment>
<dbReference type="GO" id="GO:0000455">
    <property type="term" value="P:enzyme-directed rRNA pseudouridine synthesis"/>
    <property type="evidence" value="ECO:0007669"/>
    <property type="project" value="UniProtKB-ARBA"/>
</dbReference>
<feature type="compositionally biased region" description="Basic and acidic residues" evidence="7">
    <location>
        <begin position="26"/>
        <end position="52"/>
    </location>
</feature>
<evidence type="ECO:0000256" key="6">
    <source>
        <dbReference type="RuleBase" id="RU003887"/>
    </source>
</evidence>
<keyword evidence="3 5" id="KW-0694">RNA-binding</keyword>
<dbReference type="GO" id="GO:0003723">
    <property type="term" value="F:RNA binding"/>
    <property type="evidence" value="ECO:0007669"/>
    <property type="project" value="UniProtKB-KW"/>
</dbReference>
<evidence type="ECO:0000259" key="8">
    <source>
        <dbReference type="SMART" id="SM00363"/>
    </source>
</evidence>
<dbReference type="InterPro" id="IPR000748">
    <property type="entry name" value="PsdUridine_synth_RsuA/RluB/E/F"/>
</dbReference>
<dbReference type="AlphaFoldDB" id="A0A1W1YK45"/>
<evidence type="ECO:0000256" key="3">
    <source>
        <dbReference type="ARBA" id="ARBA00022884"/>
    </source>
</evidence>
<keyword evidence="4 6" id="KW-0413">Isomerase</keyword>
<dbReference type="STRING" id="937218.SAMN06297251_101398"/>
<dbReference type="InterPro" id="IPR006145">
    <property type="entry name" value="PsdUridine_synth_RsuA/RluA"/>
</dbReference>
<dbReference type="Gene3D" id="3.30.70.1560">
    <property type="entry name" value="Alpha-L RNA-binding motif"/>
    <property type="match status" value="1"/>
</dbReference>
<evidence type="ECO:0000256" key="1">
    <source>
        <dbReference type="ARBA" id="ARBA00000073"/>
    </source>
</evidence>
<feature type="region of interest" description="Disordered" evidence="7">
    <location>
        <begin position="379"/>
        <end position="558"/>
    </location>
</feature>
<keyword evidence="10" id="KW-1185">Reference proteome</keyword>
<feature type="compositionally biased region" description="Basic and acidic residues" evidence="7">
    <location>
        <begin position="393"/>
        <end position="405"/>
    </location>
</feature>
<evidence type="ECO:0000313" key="9">
    <source>
        <dbReference type="EMBL" id="SMC36493.1"/>
    </source>
</evidence>
<dbReference type="EMBL" id="FWXR01000001">
    <property type="protein sequence ID" value="SMC36493.1"/>
    <property type="molecule type" value="Genomic_DNA"/>
</dbReference>
<dbReference type="PROSITE" id="PS01149">
    <property type="entry name" value="PSI_RSU"/>
    <property type="match status" value="1"/>
</dbReference>
<feature type="compositionally biased region" description="Gly residues" evidence="7">
    <location>
        <begin position="537"/>
        <end position="546"/>
    </location>
</feature>
<dbReference type="InterPro" id="IPR020094">
    <property type="entry name" value="TruA/RsuA/RluB/E/F_N"/>
</dbReference>
<feature type="compositionally biased region" description="Basic and acidic residues" evidence="7">
    <location>
        <begin position="498"/>
        <end position="521"/>
    </location>
</feature>
<feature type="compositionally biased region" description="Basic and acidic residues" evidence="7">
    <location>
        <begin position="65"/>
        <end position="131"/>
    </location>
</feature>
<organism evidence="9 10">
    <name type="scientific">Fulvimarina manganoxydans</name>
    <dbReference type="NCBI Taxonomy" id="937218"/>
    <lineage>
        <taxon>Bacteria</taxon>
        <taxon>Pseudomonadati</taxon>
        <taxon>Pseudomonadota</taxon>
        <taxon>Alphaproteobacteria</taxon>
        <taxon>Hyphomicrobiales</taxon>
        <taxon>Aurantimonadaceae</taxon>
        <taxon>Fulvimarina</taxon>
    </lineage>
</organism>
<dbReference type="SUPFAM" id="SSF55120">
    <property type="entry name" value="Pseudouridine synthase"/>
    <property type="match status" value="1"/>
</dbReference>
<dbReference type="InterPro" id="IPR042092">
    <property type="entry name" value="PsdUridine_s_RsuA/RluB/E/F_cat"/>
</dbReference>
<feature type="compositionally biased region" description="Basic and acidic residues" evidence="7">
    <location>
        <begin position="458"/>
        <end position="475"/>
    </location>
</feature>
<comment type="similarity">
    <text evidence="2 6">Belongs to the pseudouridine synthase RsuA family.</text>
</comment>
<dbReference type="EC" id="5.4.99.-" evidence="6"/>
<dbReference type="Pfam" id="PF00849">
    <property type="entry name" value="PseudoU_synth_2"/>
    <property type="match status" value="1"/>
</dbReference>
<evidence type="ECO:0000256" key="5">
    <source>
        <dbReference type="PROSITE-ProRule" id="PRU00182"/>
    </source>
</evidence>
<sequence length="558" mass="61226">MMSHGAPRTRDGERGEGGARKPRSFGKRDHPAAGEGETRRAPRELSETGEGRPHRREGRAFGGKPRRDGEGPRDGGFRRREDGDRPRGERSERPAFRKEGEGFRPRRDDARPQRSDDRRPREDARRPREEAAPTDTMRIARRLARAGIASRRDAEGMIADGRVKVNGKLIDSPALDVKASDRIEIDGTPLPASERTRLWLFHKPAGTVTTNKDPEGRPTVFDRLPDDMPRVLTVGRLDINTEGLLLLTNDGGLSRVLELPSTGWLRRYRVRAHGEINQARLDELAQGIAIDGVFYGAIEAVLDREQGHNVWLTLGLREGKNREVKKVLGHLGLEVNRLIRLSFGPFQLGDLAEGAVREVKGRTLRDQLGDRLIEEAGADFDGPITKPFSNKAVETEGTRGSRRTSDWVSAGGAAAPNRKKFGEKKRESALERLDTRPRRNERPGGGKGGPGAKPGFKPRGDRSERGDEASGERAAKRPGIGAAGRRNTNVWIAPGARPEGKKRIEAKQRSAESAAGEDRPKRGPARPAPVSGRNTPGRGGPGGKPGPRGDRPRGPRKD</sequence>
<dbReference type="PANTHER" id="PTHR47683:SF3">
    <property type="entry name" value="RIBOSOMAL LARGE SUBUNIT PSEUDOURIDINE SYNTHASE B"/>
    <property type="match status" value="1"/>
</dbReference>
<protein>
    <recommendedName>
        <fullName evidence="6">Pseudouridine synthase</fullName>
        <ecNumber evidence="6">5.4.99.-</ecNumber>
    </recommendedName>
</protein>
<feature type="region of interest" description="Disordered" evidence="7">
    <location>
        <begin position="1"/>
        <end position="136"/>
    </location>
</feature>
<dbReference type="InterPro" id="IPR036986">
    <property type="entry name" value="S4_RNA-bd_sf"/>
</dbReference>
<feature type="compositionally biased region" description="Basic and acidic residues" evidence="7">
    <location>
        <begin position="547"/>
        <end position="558"/>
    </location>
</feature>
<feature type="domain" description="RNA-binding S4" evidence="8">
    <location>
        <begin position="137"/>
        <end position="194"/>
    </location>
</feature>